<dbReference type="EMBL" id="JANBOH010000105">
    <property type="protein sequence ID" value="KAJ1645453.1"/>
    <property type="molecule type" value="Genomic_DNA"/>
</dbReference>
<feature type="compositionally biased region" description="Basic and acidic residues" evidence="1">
    <location>
        <begin position="173"/>
        <end position="186"/>
    </location>
</feature>
<keyword evidence="2" id="KW-0732">Signal</keyword>
<proteinExistence type="predicted"/>
<evidence type="ECO:0000259" key="3">
    <source>
        <dbReference type="Pfam" id="PF24808"/>
    </source>
</evidence>
<gene>
    <name evidence="4" type="ORF">LPJ64_002960</name>
</gene>
<evidence type="ECO:0000256" key="2">
    <source>
        <dbReference type="SAM" id="SignalP"/>
    </source>
</evidence>
<name>A0A9W7XKM1_9FUNG</name>
<evidence type="ECO:0000313" key="5">
    <source>
        <dbReference type="Proteomes" id="UP001145021"/>
    </source>
</evidence>
<feature type="signal peptide" evidence="2">
    <location>
        <begin position="1"/>
        <end position="19"/>
    </location>
</feature>
<feature type="region of interest" description="Disordered" evidence="1">
    <location>
        <begin position="137"/>
        <end position="206"/>
    </location>
</feature>
<accession>A0A9W7XKM1</accession>
<evidence type="ECO:0000256" key="1">
    <source>
        <dbReference type="SAM" id="MobiDB-lite"/>
    </source>
</evidence>
<reference evidence="4" key="1">
    <citation type="submission" date="2022-07" db="EMBL/GenBank/DDBJ databases">
        <title>Phylogenomic reconstructions and comparative analyses of Kickxellomycotina fungi.</title>
        <authorList>
            <person name="Reynolds N.K."/>
            <person name="Stajich J.E."/>
            <person name="Barry K."/>
            <person name="Grigoriev I.V."/>
            <person name="Crous P."/>
            <person name="Smith M.E."/>
        </authorList>
    </citation>
    <scope>NUCLEOTIDE SEQUENCE</scope>
    <source>
        <strain evidence="4">NBRC 105413</strain>
    </source>
</reference>
<feature type="compositionally biased region" description="Basic and acidic residues" evidence="1">
    <location>
        <begin position="148"/>
        <end position="161"/>
    </location>
</feature>
<protein>
    <recommendedName>
        <fullName evidence="3">DUF7707 domain-containing protein</fullName>
    </recommendedName>
</protein>
<feature type="domain" description="DUF7707" evidence="3">
    <location>
        <begin position="21"/>
        <end position="106"/>
    </location>
</feature>
<feature type="chain" id="PRO_5040912248" description="DUF7707 domain-containing protein" evidence="2">
    <location>
        <begin position="20"/>
        <end position="231"/>
    </location>
</feature>
<dbReference type="Proteomes" id="UP001145021">
    <property type="component" value="Unassembled WGS sequence"/>
</dbReference>
<sequence length="231" mass="24409">MRLLEQLSVVAVAATVVSAWEASQMPEKLRKELCAEQVLFCTNVCGGESLTREAFCNISSLGSKCACTNGAEAAIKRYQWPAFQRVCELQRHECRAACDRSNIAAHEKAFCFNSCDTRMACNTENAPELKIMVQKYDDQTSVSPKPKPKPEAEVKADDSNDKVVVSINAGDANDSKIKEKQGPKDGKPKRRGGPLPTGAANAAAPAAGHSLANGALAAAIAAAALAGGSLM</sequence>
<feature type="compositionally biased region" description="Low complexity" evidence="1">
    <location>
        <begin position="193"/>
        <end position="206"/>
    </location>
</feature>
<evidence type="ECO:0000313" key="4">
    <source>
        <dbReference type="EMBL" id="KAJ1645453.1"/>
    </source>
</evidence>
<dbReference type="InterPro" id="IPR056124">
    <property type="entry name" value="DUF7707"/>
</dbReference>
<dbReference type="Pfam" id="PF24808">
    <property type="entry name" value="DUF7707"/>
    <property type="match status" value="1"/>
</dbReference>
<keyword evidence="5" id="KW-1185">Reference proteome</keyword>
<dbReference type="AlphaFoldDB" id="A0A9W7XKM1"/>
<comment type="caution">
    <text evidence="4">The sequence shown here is derived from an EMBL/GenBank/DDBJ whole genome shotgun (WGS) entry which is preliminary data.</text>
</comment>
<organism evidence="4 5">
    <name type="scientific">Coemansia asiatica</name>
    <dbReference type="NCBI Taxonomy" id="1052880"/>
    <lineage>
        <taxon>Eukaryota</taxon>
        <taxon>Fungi</taxon>
        <taxon>Fungi incertae sedis</taxon>
        <taxon>Zoopagomycota</taxon>
        <taxon>Kickxellomycotina</taxon>
        <taxon>Kickxellomycetes</taxon>
        <taxon>Kickxellales</taxon>
        <taxon>Kickxellaceae</taxon>
        <taxon>Coemansia</taxon>
    </lineage>
</organism>